<dbReference type="FunFam" id="2.60.120.1440:FF:000001">
    <property type="entry name" value="Putative anti-sigma factor"/>
    <property type="match status" value="1"/>
</dbReference>
<evidence type="ECO:0000256" key="1">
    <source>
        <dbReference type="SAM" id="Phobius"/>
    </source>
</evidence>
<dbReference type="GO" id="GO:0016989">
    <property type="term" value="F:sigma factor antagonist activity"/>
    <property type="evidence" value="ECO:0007669"/>
    <property type="project" value="TreeGrafter"/>
</dbReference>
<evidence type="ECO:0000259" key="2">
    <source>
        <dbReference type="Pfam" id="PF04773"/>
    </source>
</evidence>
<evidence type="ECO:0000313" key="5">
    <source>
        <dbReference type="EMBL" id="OUP31574.1"/>
    </source>
</evidence>
<comment type="caution">
    <text evidence="5">The sequence shown here is derived from an EMBL/GenBank/DDBJ whole genome shotgun (WGS) entry which is preliminary data.</text>
</comment>
<evidence type="ECO:0000313" key="4">
    <source>
        <dbReference type="EMBL" id="OUN97266.1"/>
    </source>
</evidence>
<dbReference type="InterPro" id="IPR032508">
    <property type="entry name" value="FecR_C"/>
</dbReference>
<dbReference type="InterPro" id="IPR006860">
    <property type="entry name" value="FecR"/>
</dbReference>
<organism evidence="5 7">
    <name type="scientific">Bacteroides clarus</name>
    <dbReference type="NCBI Taxonomy" id="626929"/>
    <lineage>
        <taxon>Bacteria</taxon>
        <taxon>Pseudomonadati</taxon>
        <taxon>Bacteroidota</taxon>
        <taxon>Bacteroidia</taxon>
        <taxon>Bacteroidales</taxon>
        <taxon>Bacteroidaceae</taxon>
        <taxon>Bacteroides</taxon>
    </lineage>
</organism>
<proteinExistence type="predicted"/>
<feature type="domain" description="Protein FecR C-terminal" evidence="3">
    <location>
        <begin position="258"/>
        <end position="324"/>
    </location>
</feature>
<dbReference type="Pfam" id="PF04773">
    <property type="entry name" value="FecR"/>
    <property type="match status" value="1"/>
</dbReference>
<reference evidence="5" key="2">
    <citation type="journal article" date="2018" name="BMC Genomics">
        <title>Whole genome sequencing and function prediction of 133 gut anaerobes isolated from chicken caecum in pure cultures.</title>
        <authorList>
            <person name="Medvecky M."/>
            <person name="Cejkova D."/>
            <person name="Polansky O."/>
            <person name="Karasova D."/>
            <person name="Kubasova T."/>
            <person name="Cizek A."/>
            <person name="Rychlik I."/>
        </authorList>
    </citation>
    <scope>NUCLEOTIDE SEQUENCE</scope>
    <source>
        <strain evidence="5">An189</strain>
        <strain evidence="4">An43</strain>
    </source>
</reference>
<keyword evidence="1" id="KW-0472">Membrane</keyword>
<dbReference type="Pfam" id="PF16344">
    <property type="entry name" value="FecR_C"/>
    <property type="match status" value="1"/>
</dbReference>
<dbReference type="PIRSF" id="PIRSF018266">
    <property type="entry name" value="FecR"/>
    <property type="match status" value="1"/>
</dbReference>
<dbReference type="AlphaFoldDB" id="A0A1Y4JGF3"/>
<dbReference type="Gene3D" id="2.60.120.1440">
    <property type="match status" value="1"/>
</dbReference>
<dbReference type="Proteomes" id="UP000196587">
    <property type="component" value="Unassembled WGS sequence"/>
</dbReference>
<dbReference type="RefSeq" id="WP_087413650.1">
    <property type="nucleotide sequence ID" value="NZ_CALIXP010000007.1"/>
</dbReference>
<dbReference type="Gene3D" id="3.55.50.30">
    <property type="match status" value="1"/>
</dbReference>
<dbReference type="EMBL" id="NFKE01000020">
    <property type="protein sequence ID" value="OUP31574.1"/>
    <property type="molecule type" value="Genomic_DNA"/>
</dbReference>
<sequence length="328" mass="38529">MENKENNKSLFRRYLDDLYTKEDARNLMNELQTSEYNTEIFQELADDVWEEAARQQSQTDLEREQYKKEAQLLLKHIEHKKRMWLRRVTLMVASTAAVVCLVWGSISYLNYINKQQITYWEASTSYGECKQVQLPDGTQLTLNSCSRVRYPDHFIGKERRVELEGEGYFRVFHNEKQPFVVNTHRFDVRVLGTCFNVKSYSSDEVVSVDVESGKVQVDLPEAMMRLKAKEQVLINTVSGEYNKRHEERGVAVWRKRGLRFNSTPICDVAKELERMYNCRITFAEGQDFKNLISGEHDNKSLDAVLQSIEYTSGIHYKKKENEVLLYKE</sequence>
<accession>A0A1Y4JGF3</accession>
<feature type="transmembrane region" description="Helical" evidence="1">
    <location>
        <begin position="88"/>
        <end position="109"/>
    </location>
</feature>
<keyword evidence="1" id="KW-1133">Transmembrane helix</keyword>
<protein>
    <submittedName>
        <fullName evidence="5">Iron dicitrate transport regulator FecR</fullName>
    </submittedName>
</protein>
<reference evidence="6 7" key="1">
    <citation type="submission" date="2017-04" db="EMBL/GenBank/DDBJ databases">
        <title>Function of individual gut microbiota members based on whole genome sequencing of pure cultures obtained from chicken caecum.</title>
        <authorList>
            <person name="Medvecky M."/>
            <person name="Cejkova D."/>
            <person name="Polansky O."/>
            <person name="Karasova D."/>
            <person name="Kubasova T."/>
            <person name="Cizek A."/>
            <person name="Rychlik I."/>
        </authorList>
    </citation>
    <scope>NUCLEOTIDE SEQUENCE [LARGE SCALE GENOMIC DNA]</scope>
    <source>
        <strain evidence="7">An189</strain>
        <strain evidence="6">An43</strain>
    </source>
</reference>
<dbReference type="PANTHER" id="PTHR30273:SF2">
    <property type="entry name" value="PROTEIN FECR"/>
    <property type="match status" value="1"/>
</dbReference>
<feature type="domain" description="FecR protein" evidence="2">
    <location>
        <begin position="123"/>
        <end position="216"/>
    </location>
</feature>
<evidence type="ECO:0000259" key="3">
    <source>
        <dbReference type="Pfam" id="PF16344"/>
    </source>
</evidence>
<dbReference type="InterPro" id="IPR012373">
    <property type="entry name" value="Ferrdict_sens_TM"/>
</dbReference>
<dbReference type="PANTHER" id="PTHR30273">
    <property type="entry name" value="PERIPLASMIC SIGNAL SENSOR AND SIGMA FACTOR ACTIVATOR FECR-RELATED"/>
    <property type="match status" value="1"/>
</dbReference>
<evidence type="ECO:0000313" key="7">
    <source>
        <dbReference type="Proteomes" id="UP000196587"/>
    </source>
</evidence>
<gene>
    <name evidence="5" type="ORF">B5F24_16615</name>
    <name evidence="4" type="ORF">B5F97_17650</name>
</gene>
<keyword evidence="1" id="KW-0812">Transmembrane</keyword>
<evidence type="ECO:0000313" key="6">
    <source>
        <dbReference type="Proteomes" id="UP000195386"/>
    </source>
</evidence>
<dbReference type="Proteomes" id="UP000195386">
    <property type="component" value="Unassembled WGS sequence"/>
</dbReference>
<name>A0A1Y4JGF3_9BACE</name>
<dbReference type="EMBL" id="NFII01000029">
    <property type="protein sequence ID" value="OUN97266.1"/>
    <property type="molecule type" value="Genomic_DNA"/>
</dbReference>